<dbReference type="PANTHER" id="PTHR47584:SF14">
    <property type="entry name" value="L10-INTERACTING MYB DOMAIN-CONTAINING PROTEIN-LIKE"/>
    <property type="match status" value="1"/>
</dbReference>
<dbReference type="AlphaFoldDB" id="A0AAE1WVV6"/>
<accession>A0AAE1WVV6</accession>
<protein>
    <recommendedName>
        <fullName evidence="1">Myb/SANT-like domain-containing protein</fullName>
    </recommendedName>
</protein>
<sequence length="205" mass="23823">MVNSKKPSTHAKYFYGKNWTKEQDLVFVNMLAWQADLGHRQTNPNRPSRVSLDYACGAVDVFAETSHPRQFYLDRLNVLCRRFYTFRRLLDEPGFTWNEVTNRVLAPKESWKKLIREDPFAKAYRHRGEPMWGYLMTIFEPSDESGYESDGESLGDRTADAVWRTMVTLVYLGPVESHPEVVAMSQAMTKEMSDIARLYPIRQGV</sequence>
<feature type="domain" description="Myb/SANT-like" evidence="1">
    <location>
        <begin position="18"/>
        <end position="113"/>
    </location>
</feature>
<evidence type="ECO:0000313" key="2">
    <source>
        <dbReference type="EMBL" id="KAK4400381.1"/>
    </source>
</evidence>
<dbReference type="InterPro" id="IPR045026">
    <property type="entry name" value="LIMYB"/>
</dbReference>
<reference evidence="2" key="2">
    <citation type="journal article" date="2024" name="Plant">
        <title>Genomic evolution and insights into agronomic trait innovations of Sesamum species.</title>
        <authorList>
            <person name="Miao H."/>
            <person name="Wang L."/>
            <person name="Qu L."/>
            <person name="Liu H."/>
            <person name="Sun Y."/>
            <person name="Le M."/>
            <person name="Wang Q."/>
            <person name="Wei S."/>
            <person name="Zheng Y."/>
            <person name="Lin W."/>
            <person name="Duan Y."/>
            <person name="Cao H."/>
            <person name="Xiong S."/>
            <person name="Wang X."/>
            <person name="Wei L."/>
            <person name="Li C."/>
            <person name="Ma Q."/>
            <person name="Ju M."/>
            <person name="Zhao R."/>
            <person name="Li G."/>
            <person name="Mu C."/>
            <person name="Tian Q."/>
            <person name="Mei H."/>
            <person name="Zhang T."/>
            <person name="Gao T."/>
            <person name="Zhang H."/>
        </authorList>
    </citation>
    <scope>NUCLEOTIDE SEQUENCE</scope>
    <source>
        <strain evidence="2">K16</strain>
    </source>
</reference>
<organism evidence="2 3">
    <name type="scientific">Sesamum angolense</name>
    <dbReference type="NCBI Taxonomy" id="2727404"/>
    <lineage>
        <taxon>Eukaryota</taxon>
        <taxon>Viridiplantae</taxon>
        <taxon>Streptophyta</taxon>
        <taxon>Embryophyta</taxon>
        <taxon>Tracheophyta</taxon>
        <taxon>Spermatophyta</taxon>
        <taxon>Magnoliopsida</taxon>
        <taxon>eudicotyledons</taxon>
        <taxon>Gunneridae</taxon>
        <taxon>Pentapetalae</taxon>
        <taxon>asterids</taxon>
        <taxon>lamiids</taxon>
        <taxon>Lamiales</taxon>
        <taxon>Pedaliaceae</taxon>
        <taxon>Sesamum</taxon>
    </lineage>
</organism>
<reference evidence="2" key="1">
    <citation type="submission" date="2020-06" db="EMBL/GenBank/DDBJ databases">
        <authorList>
            <person name="Li T."/>
            <person name="Hu X."/>
            <person name="Zhang T."/>
            <person name="Song X."/>
            <person name="Zhang H."/>
            <person name="Dai N."/>
            <person name="Sheng W."/>
            <person name="Hou X."/>
            <person name="Wei L."/>
        </authorList>
    </citation>
    <scope>NUCLEOTIDE SEQUENCE</scope>
    <source>
        <strain evidence="2">K16</strain>
        <tissue evidence="2">Leaf</tissue>
    </source>
</reference>
<evidence type="ECO:0000259" key="1">
    <source>
        <dbReference type="Pfam" id="PF12776"/>
    </source>
</evidence>
<dbReference type="Proteomes" id="UP001289374">
    <property type="component" value="Unassembled WGS sequence"/>
</dbReference>
<dbReference type="InterPro" id="IPR024752">
    <property type="entry name" value="Myb/SANT-like_dom"/>
</dbReference>
<dbReference type="EMBL" id="JACGWL010000006">
    <property type="protein sequence ID" value="KAK4400381.1"/>
    <property type="molecule type" value="Genomic_DNA"/>
</dbReference>
<name>A0AAE1WVV6_9LAMI</name>
<gene>
    <name evidence="2" type="ORF">Sango_1144200</name>
</gene>
<dbReference type="PANTHER" id="PTHR47584">
    <property type="match status" value="1"/>
</dbReference>
<comment type="caution">
    <text evidence="2">The sequence shown here is derived from an EMBL/GenBank/DDBJ whole genome shotgun (WGS) entry which is preliminary data.</text>
</comment>
<evidence type="ECO:0000313" key="3">
    <source>
        <dbReference type="Proteomes" id="UP001289374"/>
    </source>
</evidence>
<proteinExistence type="predicted"/>
<keyword evidence="3" id="KW-1185">Reference proteome</keyword>
<dbReference type="Pfam" id="PF12776">
    <property type="entry name" value="Myb_DNA-bind_3"/>
    <property type="match status" value="1"/>
</dbReference>